<dbReference type="OrthoDB" id="9812661at2"/>
<keyword evidence="5 6" id="KW-0472">Membrane</keyword>
<organism evidence="7 8">
    <name type="scientific">[Clostridium] polysaccharolyticum</name>
    <dbReference type="NCBI Taxonomy" id="29364"/>
    <lineage>
        <taxon>Bacteria</taxon>
        <taxon>Bacillati</taxon>
        <taxon>Bacillota</taxon>
        <taxon>Clostridia</taxon>
        <taxon>Lachnospirales</taxon>
        <taxon>Lachnospiraceae</taxon>
    </lineage>
</organism>
<feature type="transmembrane region" description="Helical" evidence="6">
    <location>
        <begin position="185"/>
        <end position="203"/>
    </location>
</feature>
<evidence type="ECO:0000313" key="8">
    <source>
        <dbReference type="Proteomes" id="UP000199800"/>
    </source>
</evidence>
<evidence type="ECO:0000256" key="5">
    <source>
        <dbReference type="ARBA" id="ARBA00023136"/>
    </source>
</evidence>
<feature type="transmembrane region" description="Helical" evidence="6">
    <location>
        <begin position="43"/>
        <end position="61"/>
    </location>
</feature>
<comment type="subcellular location">
    <subcellularLocation>
        <location evidence="1">Membrane</location>
        <topology evidence="1">Multi-pass membrane protein</topology>
    </subcellularLocation>
</comment>
<dbReference type="PANTHER" id="PTHR30474">
    <property type="entry name" value="CELL CYCLE PROTEIN"/>
    <property type="match status" value="1"/>
</dbReference>
<dbReference type="PANTHER" id="PTHR30474:SF1">
    <property type="entry name" value="PEPTIDOGLYCAN GLYCOSYLTRANSFERASE MRDB"/>
    <property type="match status" value="1"/>
</dbReference>
<keyword evidence="3" id="KW-0133">Cell shape</keyword>
<gene>
    <name evidence="7" type="ORF">SAMN04487772_11819</name>
</gene>
<feature type="transmembrane region" description="Helical" evidence="6">
    <location>
        <begin position="106"/>
        <end position="128"/>
    </location>
</feature>
<feature type="transmembrane region" description="Helical" evidence="6">
    <location>
        <begin position="352"/>
        <end position="371"/>
    </location>
</feature>
<dbReference type="GO" id="GO:0008360">
    <property type="term" value="P:regulation of cell shape"/>
    <property type="evidence" value="ECO:0007669"/>
    <property type="project" value="UniProtKB-KW"/>
</dbReference>
<feature type="transmembrane region" description="Helical" evidence="6">
    <location>
        <begin position="68"/>
        <end position="86"/>
    </location>
</feature>
<dbReference type="STRING" id="29364.SAMN04487772_11819"/>
<dbReference type="AlphaFoldDB" id="A0A1I0E316"/>
<reference evidence="7 8" key="1">
    <citation type="submission" date="2016-10" db="EMBL/GenBank/DDBJ databases">
        <authorList>
            <person name="de Groot N.N."/>
        </authorList>
    </citation>
    <scope>NUCLEOTIDE SEQUENCE [LARGE SCALE GENOMIC DNA]</scope>
    <source>
        <strain evidence="7 8">DSM 1801</strain>
    </source>
</reference>
<evidence type="ECO:0000256" key="3">
    <source>
        <dbReference type="ARBA" id="ARBA00022960"/>
    </source>
</evidence>
<protein>
    <submittedName>
        <fullName evidence="7">Rod shape determining protein RodA</fullName>
    </submittedName>
</protein>
<dbReference type="GO" id="GO:0005886">
    <property type="term" value="C:plasma membrane"/>
    <property type="evidence" value="ECO:0007669"/>
    <property type="project" value="TreeGrafter"/>
</dbReference>
<dbReference type="RefSeq" id="WP_092478353.1">
    <property type="nucleotide sequence ID" value="NZ_FOHN01000018.1"/>
</dbReference>
<dbReference type="EMBL" id="FOHN01000018">
    <property type="protein sequence ID" value="SET39135.1"/>
    <property type="molecule type" value="Genomic_DNA"/>
</dbReference>
<evidence type="ECO:0000256" key="4">
    <source>
        <dbReference type="ARBA" id="ARBA00022989"/>
    </source>
</evidence>
<dbReference type="GO" id="GO:0032153">
    <property type="term" value="C:cell division site"/>
    <property type="evidence" value="ECO:0007669"/>
    <property type="project" value="TreeGrafter"/>
</dbReference>
<proteinExistence type="predicted"/>
<feature type="transmembrane region" description="Helical" evidence="6">
    <location>
        <begin position="140"/>
        <end position="157"/>
    </location>
</feature>
<dbReference type="Proteomes" id="UP000199800">
    <property type="component" value="Unassembled WGS sequence"/>
</dbReference>
<keyword evidence="2 6" id="KW-0812">Transmembrane</keyword>
<feature type="transmembrane region" description="Helical" evidence="6">
    <location>
        <begin position="315"/>
        <end position="340"/>
    </location>
</feature>
<dbReference type="Pfam" id="PF01098">
    <property type="entry name" value="FTSW_RODA_SPOVE"/>
    <property type="match status" value="1"/>
</dbReference>
<evidence type="ECO:0000256" key="2">
    <source>
        <dbReference type="ARBA" id="ARBA00022692"/>
    </source>
</evidence>
<evidence type="ECO:0000256" key="1">
    <source>
        <dbReference type="ARBA" id="ARBA00004141"/>
    </source>
</evidence>
<accession>A0A1I0E316</accession>
<feature type="transmembrane region" description="Helical" evidence="6">
    <location>
        <begin position="163"/>
        <end position="180"/>
    </location>
</feature>
<feature type="transmembrane region" description="Helical" evidence="6">
    <location>
        <begin position="282"/>
        <end position="303"/>
    </location>
</feature>
<sequence length="392" mass="43919">MFQFKQYDWKKLNVSLVIVIMILCLCSTVLVRCAAPVQFKSSYFKGQFVTMAAGLLVMAMVSLIDYHFICRFVPVYYVIGTIMVFATKHKPFGTDLGTGSWRWLKIGVNFQPSEIVKIILILTLTVYFERRRDKMDRFTTFFLGGIIMALPTFFIMIQSDLSSSLVMIFIFAMMVFAAGLDYKIVGTVLTVIVPLVAAMFWYIQQPGQKLLRGYQYKRIAAWLDPESYKLGEAYQQLHSIQAIGSGQLLGKLFTDPAAERHYPFYVDVTESDFIFTVMGEELGFIGCCVILALLAIVIIKCLRTAKAAKDFQGRIIAMGIASMFMFQVFANVGVATLLLPNTGLPLPFISRGLSSALSSMIGIGIILNIGLQSRYGSRSGFSMSDYDQRGNF</sequence>
<dbReference type="InterPro" id="IPR001182">
    <property type="entry name" value="FtsW/RodA"/>
</dbReference>
<dbReference type="GO" id="GO:0015648">
    <property type="term" value="F:lipid-linked peptidoglycan transporter activity"/>
    <property type="evidence" value="ECO:0007669"/>
    <property type="project" value="TreeGrafter"/>
</dbReference>
<evidence type="ECO:0000256" key="6">
    <source>
        <dbReference type="SAM" id="Phobius"/>
    </source>
</evidence>
<evidence type="ECO:0000313" key="7">
    <source>
        <dbReference type="EMBL" id="SET39135.1"/>
    </source>
</evidence>
<feature type="transmembrane region" description="Helical" evidence="6">
    <location>
        <begin position="12"/>
        <end position="31"/>
    </location>
</feature>
<name>A0A1I0E316_9FIRM</name>
<keyword evidence="4 6" id="KW-1133">Transmembrane helix</keyword>
<dbReference type="GO" id="GO:0051301">
    <property type="term" value="P:cell division"/>
    <property type="evidence" value="ECO:0007669"/>
    <property type="project" value="InterPro"/>
</dbReference>
<keyword evidence="8" id="KW-1185">Reference proteome</keyword>